<dbReference type="NCBIfam" id="TIGR03026">
    <property type="entry name" value="NDP-sugDHase"/>
    <property type="match status" value="1"/>
</dbReference>
<dbReference type="InterPro" id="IPR008927">
    <property type="entry name" value="6-PGluconate_DH-like_C_sf"/>
</dbReference>
<keyword evidence="1" id="KW-0560">Oxidoreductase</keyword>
<sequence>MTYKQKLLDKIAANTEVVGIIGLGYVGLPLAVNFAEAGTKVIGFDINPKKVEQINHGDASILPIRDAALREVAGNIRIDATTDFRRIIECDALLICVPTPLDRFQKPDMSHIENACTEIGRYMKPGTFISLESTTYPTTTEDLVLPLIEESSKQNKLLCSGPHPQTTTVPIVPIVPLAEGDEESRLVGTTEGVMKGDEESRASKSTEGVNTQHHHFRHGTDFWLAYSPERVDPGNKTFHTRNTPKVLGAMTADGLEIGQAVYRKAIDHIHPVRSPRVAEMVKILENTYRLVNISLINELALLAGKMDINIWEVIEAAKTKPFGFQAFYPGPGIGGHCIPLDPFYLEHIAKQYNFDLSMIHAAGHINTRMPHYMYIKIATALNRHQKSVNGSLVFFLGVAYKPNIDDARESPALKIMDLVAHKGGQVQYHDPYIPSVQTQHGASLDSIPLTTDNLTEADVVVLTTNHDAFDIAFIQQHARLIVDMRNMIPEDTDNIYKL</sequence>
<dbReference type="RefSeq" id="WP_053178689.1">
    <property type="nucleotide sequence ID" value="NZ_LGIA01000005.1"/>
</dbReference>
<reference evidence="7" key="1">
    <citation type="submission" date="2015-07" db="EMBL/GenBank/DDBJ databases">
        <title>Genome sequencing of Sunxiuqinia dokdonensis strain SK.</title>
        <authorList>
            <person name="Ahn S."/>
            <person name="Kim B.-C."/>
        </authorList>
    </citation>
    <scope>NUCLEOTIDE SEQUENCE [LARGE SCALE GENOMIC DNA]</scope>
    <source>
        <strain evidence="7">SK</strain>
    </source>
</reference>
<feature type="compositionally biased region" description="Basic and acidic residues" evidence="4">
    <location>
        <begin position="194"/>
        <end position="204"/>
    </location>
</feature>
<evidence type="ECO:0000313" key="6">
    <source>
        <dbReference type="EMBL" id="KOH47111.1"/>
    </source>
</evidence>
<dbReference type="InterPro" id="IPR028359">
    <property type="entry name" value="UDP_ManNAc/GlcNAc_DH"/>
</dbReference>
<keyword evidence="7" id="KW-1185">Reference proteome</keyword>
<evidence type="ECO:0000256" key="4">
    <source>
        <dbReference type="SAM" id="MobiDB-lite"/>
    </source>
</evidence>
<evidence type="ECO:0000256" key="2">
    <source>
        <dbReference type="ARBA" id="ARBA00023027"/>
    </source>
</evidence>
<feature type="region of interest" description="Disordered" evidence="4">
    <location>
        <begin position="192"/>
        <end position="212"/>
    </location>
</feature>
<dbReference type="GO" id="GO:0016628">
    <property type="term" value="F:oxidoreductase activity, acting on the CH-CH group of donors, NAD or NADP as acceptor"/>
    <property type="evidence" value="ECO:0007669"/>
    <property type="project" value="InterPro"/>
</dbReference>
<dbReference type="Gene3D" id="3.40.50.720">
    <property type="entry name" value="NAD(P)-binding Rossmann-like Domain"/>
    <property type="match status" value="3"/>
</dbReference>
<dbReference type="InterPro" id="IPR017476">
    <property type="entry name" value="UDP-Glc/GDP-Man"/>
</dbReference>
<dbReference type="Pfam" id="PF03720">
    <property type="entry name" value="UDPG_MGDP_dh_C"/>
    <property type="match status" value="1"/>
</dbReference>
<feature type="domain" description="UDP-glucose/GDP-mannose dehydrogenase C-terminal" evidence="5">
    <location>
        <begin position="394"/>
        <end position="490"/>
    </location>
</feature>
<comment type="similarity">
    <text evidence="3">Belongs to the UDP-glucose/GDP-mannose dehydrogenase family.</text>
</comment>
<dbReference type="InterPro" id="IPR001732">
    <property type="entry name" value="UDP-Glc/GDP-Man_DH_N"/>
</dbReference>
<dbReference type="GO" id="GO:0000271">
    <property type="term" value="P:polysaccharide biosynthetic process"/>
    <property type="evidence" value="ECO:0007669"/>
    <property type="project" value="InterPro"/>
</dbReference>
<dbReference type="InterPro" id="IPR014026">
    <property type="entry name" value="UDP-Glc/GDP-Man_DH_dimer"/>
</dbReference>
<name>A0A0L8VF80_9BACT</name>
<dbReference type="InterPro" id="IPR036291">
    <property type="entry name" value="NAD(P)-bd_dom_sf"/>
</dbReference>
<dbReference type="Pfam" id="PF00984">
    <property type="entry name" value="UDPG_MGDP_dh"/>
    <property type="match status" value="1"/>
</dbReference>
<evidence type="ECO:0000256" key="1">
    <source>
        <dbReference type="ARBA" id="ARBA00023002"/>
    </source>
</evidence>
<evidence type="ECO:0000256" key="3">
    <source>
        <dbReference type="PIRNR" id="PIRNR000124"/>
    </source>
</evidence>
<dbReference type="GO" id="GO:0051287">
    <property type="term" value="F:NAD binding"/>
    <property type="evidence" value="ECO:0007669"/>
    <property type="project" value="InterPro"/>
</dbReference>
<gene>
    <name evidence="6" type="ORF">NC99_00770</name>
</gene>
<dbReference type="InterPro" id="IPR036220">
    <property type="entry name" value="UDP-Glc/GDP-Man_DH_C_sf"/>
</dbReference>
<dbReference type="EMBL" id="LGIA01000005">
    <property type="protein sequence ID" value="KOH47111.1"/>
    <property type="molecule type" value="Genomic_DNA"/>
</dbReference>
<dbReference type="SMART" id="SM00984">
    <property type="entry name" value="UDPG_MGDP_dh_C"/>
    <property type="match status" value="1"/>
</dbReference>
<protein>
    <submittedName>
        <fullName evidence="6">Nucleotide sugar dehydrogenase</fullName>
    </submittedName>
</protein>
<evidence type="ECO:0000313" key="7">
    <source>
        <dbReference type="Proteomes" id="UP000036958"/>
    </source>
</evidence>
<dbReference type="SUPFAM" id="SSF52413">
    <property type="entry name" value="UDP-glucose/GDP-mannose dehydrogenase C-terminal domain"/>
    <property type="match status" value="1"/>
</dbReference>
<organism evidence="6 7">
    <name type="scientific">Sunxiuqinia dokdonensis</name>
    <dbReference type="NCBI Taxonomy" id="1409788"/>
    <lineage>
        <taxon>Bacteria</taxon>
        <taxon>Pseudomonadati</taxon>
        <taxon>Bacteroidota</taxon>
        <taxon>Bacteroidia</taxon>
        <taxon>Marinilabiliales</taxon>
        <taxon>Prolixibacteraceae</taxon>
        <taxon>Sunxiuqinia</taxon>
    </lineage>
</organism>
<dbReference type="SUPFAM" id="SSF48179">
    <property type="entry name" value="6-phosphogluconate dehydrogenase C-terminal domain-like"/>
    <property type="match status" value="1"/>
</dbReference>
<evidence type="ECO:0000259" key="5">
    <source>
        <dbReference type="SMART" id="SM00984"/>
    </source>
</evidence>
<dbReference type="STRING" id="1409788.NC99_00770"/>
<comment type="caution">
    <text evidence="6">The sequence shown here is derived from an EMBL/GenBank/DDBJ whole genome shotgun (WGS) entry which is preliminary data.</text>
</comment>
<dbReference type="PANTHER" id="PTHR43491:SF1">
    <property type="entry name" value="UDP-N-ACETYL-D-MANNOSAMINE DEHYDROGENASE"/>
    <property type="match status" value="1"/>
</dbReference>
<dbReference type="Proteomes" id="UP000036958">
    <property type="component" value="Unassembled WGS sequence"/>
</dbReference>
<dbReference type="SUPFAM" id="SSF51735">
    <property type="entry name" value="NAD(P)-binding Rossmann-fold domains"/>
    <property type="match status" value="1"/>
</dbReference>
<dbReference type="PATRIC" id="fig|1409788.3.peg.80"/>
<proteinExistence type="inferred from homology"/>
<dbReference type="Pfam" id="PF03721">
    <property type="entry name" value="UDPG_MGDP_dh_N"/>
    <property type="match status" value="1"/>
</dbReference>
<accession>A0A0L8VF80</accession>
<dbReference type="AlphaFoldDB" id="A0A0L8VF80"/>
<dbReference type="InterPro" id="IPR014027">
    <property type="entry name" value="UDP-Glc/GDP-Man_DH_C"/>
</dbReference>
<keyword evidence="2" id="KW-0520">NAD</keyword>
<dbReference type="PIRSF" id="PIRSF000124">
    <property type="entry name" value="UDPglc_GDPman_dh"/>
    <property type="match status" value="1"/>
</dbReference>
<dbReference type="GO" id="GO:0016616">
    <property type="term" value="F:oxidoreductase activity, acting on the CH-OH group of donors, NAD or NADP as acceptor"/>
    <property type="evidence" value="ECO:0007669"/>
    <property type="project" value="InterPro"/>
</dbReference>
<dbReference type="PIRSF" id="PIRSF500136">
    <property type="entry name" value="UDP_ManNAc_DH"/>
    <property type="match status" value="1"/>
</dbReference>
<dbReference type="PANTHER" id="PTHR43491">
    <property type="entry name" value="UDP-N-ACETYL-D-MANNOSAMINE DEHYDROGENASE"/>
    <property type="match status" value="1"/>
</dbReference>